<evidence type="ECO:0000313" key="1">
    <source>
        <dbReference type="EMBL" id="CAH2076565.1"/>
    </source>
</evidence>
<gene>
    <name evidence="1" type="ORF">IPOD504_LOCUS17318</name>
</gene>
<proteinExistence type="predicted"/>
<reference evidence="1" key="1">
    <citation type="submission" date="2022-03" db="EMBL/GenBank/DDBJ databases">
        <authorList>
            <person name="Martin H S."/>
        </authorList>
    </citation>
    <scope>NUCLEOTIDE SEQUENCE</scope>
</reference>
<keyword evidence="2" id="KW-1185">Reference proteome</keyword>
<feature type="non-terminal residue" evidence="1">
    <location>
        <position position="83"/>
    </location>
</feature>
<evidence type="ECO:0000313" key="2">
    <source>
        <dbReference type="Proteomes" id="UP000837857"/>
    </source>
</evidence>
<dbReference type="Proteomes" id="UP000837857">
    <property type="component" value="Chromosome 9"/>
</dbReference>
<organism evidence="1 2">
    <name type="scientific">Iphiclides podalirius</name>
    <name type="common">scarce swallowtail</name>
    <dbReference type="NCBI Taxonomy" id="110791"/>
    <lineage>
        <taxon>Eukaryota</taxon>
        <taxon>Metazoa</taxon>
        <taxon>Ecdysozoa</taxon>
        <taxon>Arthropoda</taxon>
        <taxon>Hexapoda</taxon>
        <taxon>Insecta</taxon>
        <taxon>Pterygota</taxon>
        <taxon>Neoptera</taxon>
        <taxon>Endopterygota</taxon>
        <taxon>Lepidoptera</taxon>
        <taxon>Glossata</taxon>
        <taxon>Ditrysia</taxon>
        <taxon>Papilionoidea</taxon>
        <taxon>Papilionidae</taxon>
        <taxon>Papilioninae</taxon>
        <taxon>Iphiclides</taxon>
    </lineage>
</organism>
<sequence length="83" mass="9504">MLRFWPNIANEIVRVPTAERNASPTYSSPLNTRHVHTFVRVLSGKAGVRYVRFSRCGPRARWQLPGVRDELVTQDVSGRTRLV</sequence>
<protein>
    <submittedName>
        <fullName evidence="1">Uncharacterized protein</fullName>
    </submittedName>
</protein>
<dbReference type="EMBL" id="OW152821">
    <property type="protein sequence ID" value="CAH2076565.1"/>
    <property type="molecule type" value="Genomic_DNA"/>
</dbReference>
<accession>A0ABN8J7V3</accession>
<name>A0ABN8J7V3_9NEOP</name>